<dbReference type="Pfam" id="PF00583">
    <property type="entry name" value="Acetyltransf_1"/>
    <property type="match status" value="1"/>
</dbReference>
<name>A0ABP1AS50_9BRYO</name>
<keyword evidence="2" id="KW-0012">Acyltransferase</keyword>
<protein>
    <recommendedName>
        <fullName evidence="3">N-acetyltransferase domain-containing protein</fullName>
    </recommendedName>
</protein>
<dbReference type="InterPro" id="IPR016181">
    <property type="entry name" value="Acyl_CoA_acyltransferase"/>
</dbReference>
<dbReference type="SUPFAM" id="SSF55729">
    <property type="entry name" value="Acyl-CoA N-acyltransferases (Nat)"/>
    <property type="match status" value="1"/>
</dbReference>
<evidence type="ECO:0000313" key="5">
    <source>
        <dbReference type="Proteomes" id="UP001497522"/>
    </source>
</evidence>
<reference evidence="4" key="1">
    <citation type="submission" date="2024-03" db="EMBL/GenBank/DDBJ databases">
        <authorList>
            <consortium name="ELIXIR-Norway"/>
            <consortium name="Elixir Norway"/>
        </authorList>
    </citation>
    <scope>NUCLEOTIDE SEQUENCE</scope>
</reference>
<evidence type="ECO:0000259" key="3">
    <source>
        <dbReference type="PROSITE" id="PS51186"/>
    </source>
</evidence>
<dbReference type="PROSITE" id="PS51186">
    <property type="entry name" value="GNAT"/>
    <property type="match status" value="1"/>
</dbReference>
<keyword evidence="5" id="KW-1185">Reference proteome</keyword>
<gene>
    <name evidence="4" type="ORF">CSSPJE1EN2_LOCUS8306</name>
</gene>
<dbReference type="InterPro" id="IPR000182">
    <property type="entry name" value="GNAT_dom"/>
</dbReference>
<evidence type="ECO:0000313" key="4">
    <source>
        <dbReference type="EMBL" id="CAK9865311.1"/>
    </source>
</evidence>
<evidence type="ECO:0000256" key="1">
    <source>
        <dbReference type="ARBA" id="ARBA00022679"/>
    </source>
</evidence>
<dbReference type="Proteomes" id="UP001497522">
    <property type="component" value="Chromosome 15"/>
</dbReference>
<organism evidence="4 5">
    <name type="scientific">Sphagnum jensenii</name>
    <dbReference type="NCBI Taxonomy" id="128206"/>
    <lineage>
        <taxon>Eukaryota</taxon>
        <taxon>Viridiplantae</taxon>
        <taxon>Streptophyta</taxon>
        <taxon>Embryophyta</taxon>
        <taxon>Bryophyta</taxon>
        <taxon>Sphagnophytina</taxon>
        <taxon>Sphagnopsida</taxon>
        <taxon>Sphagnales</taxon>
        <taxon>Sphagnaceae</taxon>
        <taxon>Sphagnum</taxon>
    </lineage>
</organism>
<accession>A0ABP1AS50</accession>
<sequence length="255" mass="28137">MATAAVDISSSSSDGKTTVTVRLATGKDVSAIAVLARELADFEKLAHICEVTDAKLLESSLWKQPAFQGPTVLMLEVAAPQSEDEEEEEEQQQRDQQGVVVQEAFEEVVRELNLTRPLKEDPGTDSCFRSTADERRIVVGFALFFPNYSSFLATGGFWIDALYVREAYRGRGLGTILLKTVAKQAVRLGAGRVEWCALDWNVKAIKFYQALGAAVLPECRLCRLTVSNLLFTPSSTSHLITNQFLQQDSSSSDMY</sequence>
<feature type="domain" description="N-acetyltransferase" evidence="3">
    <location>
        <begin position="73"/>
        <end position="233"/>
    </location>
</feature>
<dbReference type="CDD" id="cd04301">
    <property type="entry name" value="NAT_SF"/>
    <property type="match status" value="1"/>
</dbReference>
<dbReference type="PANTHER" id="PTHR10545">
    <property type="entry name" value="DIAMINE N-ACETYLTRANSFERASE"/>
    <property type="match status" value="1"/>
</dbReference>
<keyword evidence="1" id="KW-0808">Transferase</keyword>
<dbReference type="EMBL" id="OZ023716">
    <property type="protein sequence ID" value="CAK9865311.1"/>
    <property type="molecule type" value="Genomic_DNA"/>
</dbReference>
<dbReference type="InterPro" id="IPR051016">
    <property type="entry name" value="Diverse_Substrate_AcTransf"/>
</dbReference>
<evidence type="ECO:0000256" key="2">
    <source>
        <dbReference type="ARBA" id="ARBA00023315"/>
    </source>
</evidence>
<proteinExistence type="predicted"/>
<dbReference type="Gene3D" id="3.40.630.30">
    <property type="match status" value="1"/>
</dbReference>
<dbReference type="PANTHER" id="PTHR10545:SF29">
    <property type="entry name" value="GH14572P-RELATED"/>
    <property type="match status" value="1"/>
</dbReference>